<dbReference type="PANTHER" id="PTHR33498:SF1">
    <property type="entry name" value="TRANSPOSASE FOR INSERTION SEQUENCE ELEMENT IS1557"/>
    <property type="match status" value="1"/>
</dbReference>
<dbReference type="AlphaFoldDB" id="A0A132Z3H6"/>
<dbReference type="InterPro" id="IPR002560">
    <property type="entry name" value="Transposase_DDE"/>
</dbReference>
<dbReference type="PANTHER" id="PTHR33498">
    <property type="entry name" value="TRANSPOSASE FOR INSERTION SEQUENCE ELEMENT IS1557"/>
    <property type="match status" value="1"/>
</dbReference>
<name>A0A132Z3H6_ENTFC</name>
<evidence type="ECO:0000313" key="2">
    <source>
        <dbReference type="EMBL" id="KWX19372.1"/>
    </source>
</evidence>
<evidence type="ECO:0000259" key="1">
    <source>
        <dbReference type="Pfam" id="PF01610"/>
    </source>
</evidence>
<gene>
    <name evidence="2" type="ORF">AWT83_07510</name>
</gene>
<feature type="domain" description="Transposase IS204/IS1001/IS1096/IS1165 DDE" evidence="1">
    <location>
        <begin position="1"/>
        <end position="195"/>
    </location>
</feature>
<dbReference type="EMBL" id="LRHK01000001">
    <property type="protein sequence ID" value="KWX19372.1"/>
    <property type="molecule type" value="Genomic_DNA"/>
</dbReference>
<accession>A0A132Z3H6</accession>
<organism evidence="2 3">
    <name type="scientific">Enterococcus faecium</name>
    <name type="common">Streptococcus faecium</name>
    <dbReference type="NCBI Taxonomy" id="1352"/>
    <lineage>
        <taxon>Bacteria</taxon>
        <taxon>Bacillati</taxon>
        <taxon>Bacillota</taxon>
        <taxon>Bacilli</taxon>
        <taxon>Lactobacillales</taxon>
        <taxon>Enterococcaceae</taxon>
        <taxon>Enterococcus</taxon>
    </lineage>
</organism>
<sequence length="206" mass="24514">MYAPYVSLVKKLFPNAQLIIDRFHIVQHIGRTFLNHRVKETTARLKGTSHSQRGLGKKLKRYWKLLQKEEAKLNYEKRVWRASFKDYLTESEIVDRLLSACPNLRQGYQLYQDILYAVKKRDQSLFEDCLNREVSGLPETYTTTLRTFKKFLPQIQNALHYSYSNGPLECLNNHIKVLKRNAYGFRSFYNFKLRIMIRHGKTFLTK</sequence>
<protein>
    <submittedName>
        <fullName evidence="2">Transposase</fullName>
    </submittedName>
</protein>
<evidence type="ECO:0000313" key="3">
    <source>
        <dbReference type="Proteomes" id="UP000070452"/>
    </source>
</evidence>
<comment type="caution">
    <text evidence="2">The sequence shown here is derived from an EMBL/GenBank/DDBJ whole genome shotgun (WGS) entry which is preliminary data.</text>
</comment>
<dbReference type="Proteomes" id="UP000070452">
    <property type="component" value="Unassembled WGS sequence"/>
</dbReference>
<reference evidence="2 3" key="1">
    <citation type="submission" date="2016-01" db="EMBL/GenBank/DDBJ databases">
        <title>Molecular Mechanisms for transfer of large genomic segments between Enterococcus faecium strains.</title>
        <authorList>
            <person name="Garcia-Solache M.A."/>
            <person name="Lebreton F."/>
            <person name="Mclaughlin R.E."/>
            <person name="Whiteaker J.D."/>
            <person name="Gilmore M.S."/>
            <person name="Rice L.B."/>
        </authorList>
    </citation>
    <scope>NUCLEOTIDE SEQUENCE [LARGE SCALE GENOMIC DNA]</scope>
    <source>
        <strain evidence="2 3">D344RRF x C68</strain>
    </source>
</reference>
<dbReference type="Pfam" id="PF01610">
    <property type="entry name" value="DDE_Tnp_ISL3"/>
    <property type="match status" value="1"/>
</dbReference>
<dbReference type="InterPro" id="IPR047951">
    <property type="entry name" value="Transpos_ISL3"/>
</dbReference>
<proteinExistence type="predicted"/>
<dbReference type="RefSeq" id="WP_002330917.1">
    <property type="nucleotide sequence ID" value="NZ_JBBVGV010000112.1"/>
</dbReference>